<evidence type="ECO:0000256" key="8">
    <source>
        <dbReference type="SAM" id="MobiDB-lite"/>
    </source>
</evidence>
<gene>
    <name evidence="7" type="primary">surA</name>
    <name evidence="10" type="ORF">CYJ96_01650</name>
</gene>
<feature type="domain" description="PpiC" evidence="9">
    <location>
        <begin position="407"/>
        <end position="506"/>
    </location>
</feature>
<dbReference type="GO" id="GO:0006457">
    <property type="term" value="P:protein folding"/>
    <property type="evidence" value="ECO:0007669"/>
    <property type="project" value="UniProtKB-UniRule"/>
</dbReference>
<keyword evidence="6 7" id="KW-0413">Isomerase</keyword>
<feature type="region of interest" description="Disordered" evidence="8">
    <location>
        <begin position="47"/>
        <end position="136"/>
    </location>
</feature>
<dbReference type="AlphaFoldDB" id="A0A2I1RKH4"/>
<dbReference type="InterPro" id="IPR023058">
    <property type="entry name" value="PPIase_PpiC_CS"/>
</dbReference>
<dbReference type="RefSeq" id="WP_101963683.1">
    <property type="nucleotide sequence ID" value="NZ_JAHXPO010000001.1"/>
</dbReference>
<comment type="catalytic activity">
    <reaction evidence="7">
        <text>[protein]-peptidylproline (omega=180) = [protein]-peptidylproline (omega=0)</text>
        <dbReference type="Rhea" id="RHEA:16237"/>
        <dbReference type="Rhea" id="RHEA-COMP:10747"/>
        <dbReference type="Rhea" id="RHEA-COMP:10748"/>
        <dbReference type="ChEBI" id="CHEBI:83833"/>
        <dbReference type="ChEBI" id="CHEBI:83834"/>
        <dbReference type="EC" id="5.2.1.8"/>
    </reaction>
</comment>
<dbReference type="InterPro" id="IPR015391">
    <property type="entry name" value="SurA_N"/>
</dbReference>
<feature type="compositionally biased region" description="Low complexity" evidence="8">
    <location>
        <begin position="47"/>
        <end position="60"/>
    </location>
</feature>
<sequence precursor="true">MNHAVMHNLPNFHRNALSALTSALIYGALLVMPTLSAQAVTAAAAATAKTNTTTAKTTVESSKKSSTKPAAQTTSKSTKSVTANKTTNAAKSVKADTKASGSKPTTQKTAKAVSQTAPVTSEVANSSAKPTPVVTNSSQDQVIDGVIAIVNDTPILRSQLDRAVAQASAQLQAQNKPVPPAQQLYPQVLDQLITKQIQLDIIKRQGLQAEENAVNAALTNLAQQNGVASLAEFQQKLDAQRAGSYQALRQKVSEDLAIQTLQQQQLASRIKISDQDVNNFLKSPESNALEKSQYRTLHIRVPFVADAAGKTSDKQKKQALTVATQIAKNLQAENANIEQIMTDAQTNYNAQIQGGDMGYHVAAELPTELSKNITALEVGQVTNPIATAEGYNVIKLVDKRGGQQKIIDQWHTRHILISPSTALPADMAKQQIDTIYEKLRQGEDFATLASTYSKDPGSASNGGDLGWVSEGDMVPSFEAMMKKTSVNDYSVPFQSQFGWHILKVDEKRQKDVSDVYRKNMAREILYQRMAPQALDDWMQELRAQAYVKIMQ</sequence>
<evidence type="ECO:0000256" key="3">
    <source>
        <dbReference type="ARBA" id="ARBA00022764"/>
    </source>
</evidence>
<keyword evidence="2 7" id="KW-0677">Repeat</keyword>
<comment type="subcellular location">
    <subcellularLocation>
        <location evidence="7">Periplasm</location>
    </subcellularLocation>
    <text evidence="7">Is capable of associating with the outer membrane.</text>
</comment>
<accession>A0A2I1RKH4</accession>
<dbReference type="InterPro" id="IPR046357">
    <property type="entry name" value="PPIase_dom_sf"/>
</dbReference>
<reference evidence="10 11" key="1">
    <citation type="submission" date="2017-12" db="EMBL/GenBank/DDBJ databases">
        <title>Phylogenetic diversity of female urinary microbiome.</title>
        <authorList>
            <person name="Thomas-White K."/>
            <person name="Wolfe A.J."/>
        </authorList>
    </citation>
    <scope>NUCLEOTIDE SEQUENCE [LARGE SCALE GENOMIC DNA]</scope>
    <source>
        <strain evidence="10 11">UMB0416</strain>
    </source>
</reference>
<dbReference type="Pfam" id="PF00639">
    <property type="entry name" value="Rotamase"/>
    <property type="match status" value="1"/>
</dbReference>
<dbReference type="GO" id="GO:0050821">
    <property type="term" value="P:protein stabilization"/>
    <property type="evidence" value="ECO:0007669"/>
    <property type="project" value="InterPro"/>
</dbReference>
<dbReference type="SUPFAM" id="SSF54534">
    <property type="entry name" value="FKBP-like"/>
    <property type="match status" value="2"/>
</dbReference>
<dbReference type="Pfam" id="PF13616">
    <property type="entry name" value="Rotamase_3"/>
    <property type="match status" value="1"/>
</dbReference>
<feature type="chain" id="PRO_5014202618" description="Chaperone SurA" evidence="7">
    <location>
        <begin position="40"/>
        <end position="551"/>
    </location>
</feature>
<dbReference type="GO" id="GO:0042277">
    <property type="term" value="F:peptide binding"/>
    <property type="evidence" value="ECO:0007669"/>
    <property type="project" value="InterPro"/>
</dbReference>
<evidence type="ECO:0000256" key="2">
    <source>
        <dbReference type="ARBA" id="ARBA00022737"/>
    </source>
</evidence>
<evidence type="ECO:0000313" key="11">
    <source>
        <dbReference type="Proteomes" id="UP000234914"/>
    </source>
</evidence>
<dbReference type="GO" id="GO:0003755">
    <property type="term" value="F:peptidyl-prolyl cis-trans isomerase activity"/>
    <property type="evidence" value="ECO:0007669"/>
    <property type="project" value="UniProtKB-UniRule"/>
</dbReference>
<comment type="function">
    <text evidence="7">Chaperone involved in the correct folding and assembly of outer membrane proteins. Recognizes specific patterns of aromatic residues and the orientation of their side chains, which are found more frequently in integral outer membrane proteins. May act in both early periplasmic and late outer membrane-associated steps of protein maturation.</text>
</comment>
<comment type="domain">
    <text evidence="7">The PPIase activity resides only in the second parvulin domain. The N-terminal region and the C-terminal tail are necessary and sufficient for the chaperone activity of SurA. The PPIase activity is dispensable for SurA to function as a chaperone. The N-terminal region and the C-terminal tail are also required for porin recognition.</text>
</comment>
<dbReference type="PANTHER" id="PTHR47637:SF1">
    <property type="entry name" value="CHAPERONE SURA"/>
    <property type="match status" value="1"/>
</dbReference>
<feature type="signal peptide" evidence="7">
    <location>
        <begin position="1"/>
        <end position="39"/>
    </location>
</feature>
<dbReference type="InterPro" id="IPR023034">
    <property type="entry name" value="PPIase_SurA"/>
</dbReference>
<dbReference type="HAMAP" id="MF_01183">
    <property type="entry name" value="Chaperone_SurA"/>
    <property type="match status" value="1"/>
</dbReference>
<dbReference type="InterPro" id="IPR000297">
    <property type="entry name" value="PPIase_PpiC"/>
</dbReference>
<proteinExistence type="inferred from homology"/>
<evidence type="ECO:0000256" key="7">
    <source>
        <dbReference type="HAMAP-Rule" id="MF_01183"/>
    </source>
</evidence>
<evidence type="ECO:0000256" key="1">
    <source>
        <dbReference type="ARBA" id="ARBA00022729"/>
    </source>
</evidence>
<dbReference type="Gene3D" id="3.10.50.40">
    <property type="match status" value="2"/>
</dbReference>
<feature type="domain" description="PpiC" evidence="9">
    <location>
        <begin position="291"/>
        <end position="398"/>
    </location>
</feature>
<name>A0A2I1RKH4_FAUOS</name>
<dbReference type="EMBL" id="PKJS01000002">
    <property type="protein sequence ID" value="PKZ69632.1"/>
    <property type="molecule type" value="Genomic_DNA"/>
</dbReference>
<dbReference type="Gene3D" id="1.10.4030.10">
    <property type="entry name" value="Porin chaperone SurA, peptide-binding domain"/>
    <property type="match status" value="1"/>
</dbReference>
<feature type="compositionally biased region" description="Polar residues" evidence="8">
    <location>
        <begin position="99"/>
        <end position="136"/>
    </location>
</feature>
<evidence type="ECO:0000259" key="9">
    <source>
        <dbReference type="PROSITE" id="PS50198"/>
    </source>
</evidence>
<dbReference type="Proteomes" id="UP000234914">
    <property type="component" value="Unassembled WGS sequence"/>
</dbReference>
<dbReference type="InterPro" id="IPR050280">
    <property type="entry name" value="OMP_Chaperone_SurA"/>
</dbReference>
<dbReference type="SUPFAM" id="SSF109998">
    <property type="entry name" value="Triger factor/SurA peptide-binding domain-like"/>
    <property type="match status" value="1"/>
</dbReference>
<keyword evidence="5 7" id="KW-0143">Chaperone</keyword>
<dbReference type="GO" id="GO:0030288">
    <property type="term" value="C:outer membrane-bounded periplasmic space"/>
    <property type="evidence" value="ECO:0007669"/>
    <property type="project" value="InterPro"/>
</dbReference>
<protein>
    <recommendedName>
        <fullName evidence="7">Chaperone SurA</fullName>
    </recommendedName>
    <alternativeName>
        <fullName evidence="7">Peptidyl-prolyl cis-trans isomerase SurA</fullName>
        <shortName evidence="7">PPIase SurA</shortName>
        <ecNumber evidence="7">5.2.1.8</ecNumber>
    </alternativeName>
    <alternativeName>
        <fullName evidence="7">Rotamase SurA</fullName>
    </alternativeName>
</protein>
<feature type="compositionally biased region" description="Polar residues" evidence="8">
    <location>
        <begin position="69"/>
        <end position="90"/>
    </location>
</feature>
<evidence type="ECO:0000313" key="10">
    <source>
        <dbReference type="EMBL" id="PKZ69632.1"/>
    </source>
</evidence>
<dbReference type="PROSITE" id="PS50198">
    <property type="entry name" value="PPIC_PPIASE_2"/>
    <property type="match status" value="2"/>
</dbReference>
<evidence type="ECO:0000256" key="4">
    <source>
        <dbReference type="ARBA" id="ARBA00023110"/>
    </source>
</evidence>
<dbReference type="PROSITE" id="PS01096">
    <property type="entry name" value="PPIC_PPIASE_1"/>
    <property type="match status" value="1"/>
</dbReference>
<comment type="caution">
    <text evidence="10">The sequence shown here is derived from an EMBL/GenBank/DDBJ whole genome shotgun (WGS) entry which is preliminary data.</text>
</comment>
<keyword evidence="4 7" id="KW-0697">Rotamase</keyword>
<evidence type="ECO:0000256" key="5">
    <source>
        <dbReference type="ARBA" id="ARBA00023186"/>
    </source>
</evidence>
<dbReference type="GO" id="GO:0043165">
    <property type="term" value="P:Gram-negative-bacterium-type cell outer membrane assembly"/>
    <property type="evidence" value="ECO:0007669"/>
    <property type="project" value="InterPro"/>
</dbReference>
<keyword evidence="1 7" id="KW-0732">Signal</keyword>
<dbReference type="GO" id="GO:0051082">
    <property type="term" value="F:unfolded protein binding"/>
    <property type="evidence" value="ECO:0007669"/>
    <property type="project" value="UniProtKB-UniRule"/>
</dbReference>
<organism evidence="10 11">
    <name type="scientific">Faucicola osloensis</name>
    <name type="common">Moraxella osloensis</name>
    <dbReference type="NCBI Taxonomy" id="34062"/>
    <lineage>
        <taxon>Bacteria</taxon>
        <taxon>Pseudomonadati</taxon>
        <taxon>Pseudomonadota</taxon>
        <taxon>Gammaproteobacteria</taxon>
        <taxon>Moraxellales</taxon>
        <taxon>Moraxellaceae</taxon>
        <taxon>Faucicola</taxon>
    </lineage>
</organism>
<dbReference type="InterPro" id="IPR027304">
    <property type="entry name" value="Trigger_fact/SurA_dom_sf"/>
</dbReference>
<dbReference type="EC" id="5.2.1.8" evidence="7"/>
<dbReference type="Pfam" id="PF09312">
    <property type="entry name" value="SurA_N"/>
    <property type="match status" value="1"/>
</dbReference>
<evidence type="ECO:0000256" key="6">
    <source>
        <dbReference type="ARBA" id="ARBA00023235"/>
    </source>
</evidence>
<keyword evidence="3 7" id="KW-0574">Periplasm</keyword>
<dbReference type="PANTHER" id="PTHR47637">
    <property type="entry name" value="CHAPERONE SURA"/>
    <property type="match status" value="1"/>
</dbReference>